<dbReference type="PROSITE" id="PS50011">
    <property type="entry name" value="PROTEIN_KINASE_DOM"/>
    <property type="match status" value="1"/>
</dbReference>
<evidence type="ECO:0000313" key="3">
    <source>
        <dbReference type="Proteomes" id="UP001501337"/>
    </source>
</evidence>
<evidence type="ECO:0000313" key="2">
    <source>
        <dbReference type="EMBL" id="GAA3961517.1"/>
    </source>
</evidence>
<evidence type="ECO:0000259" key="1">
    <source>
        <dbReference type="PROSITE" id="PS50011"/>
    </source>
</evidence>
<dbReference type="InterPro" id="IPR041726">
    <property type="entry name" value="ACAD10_11_N"/>
</dbReference>
<protein>
    <submittedName>
        <fullName evidence="2">Phosphotransferase family protein</fullName>
    </submittedName>
</protein>
<dbReference type="RefSeq" id="WP_344805748.1">
    <property type="nucleotide sequence ID" value="NZ_BAABBO010000009.1"/>
</dbReference>
<dbReference type="InterPro" id="IPR002575">
    <property type="entry name" value="Aminoglycoside_PTrfase"/>
</dbReference>
<accession>A0ABP7P8N8</accession>
<dbReference type="InterPro" id="IPR000719">
    <property type="entry name" value="Prot_kinase_dom"/>
</dbReference>
<organism evidence="2 3">
    <name type="scientific">Allohahella marinimesophila</name>
    <dbReference type="NCBI Taxonomy" id="1054972"/>
    <lineage>
        <taxon>Bacteria</taxon>
        <taxon>Pseudomonadati</taxon>
        <taxon>Pseudomonadota</taxon>
        <taxon>Gammaproteobacteria</taxon>
        <taxon>Oceanospirillales</taxon>
        <taxon>Hahellaceae</taxon>
        <taxon>Allohahella</taxon>
    </lineage>
</organism>
<dbReference type="EMBL" id="BAABBO010000009">
    <property type="protein sequence ID" value="GAA3961517.1"/>
    <property type="molecule type" value="Genomic_DNA"/>
</dbReference>
<dbReference type="PANTHER" id="PTHR47829:SF1">
    <property type="entry name" value="HAD FAMILY PHOSPHATASE"/>
    <property type="match status" value="1"/>
</dbReference>
<dbReference type="Gene3D" id="3.90.1200.10">
    <property type="match status" value="1"/>
</dbReference>
<reference evidence="3" key="1">
    <citation type="journal article" date="2019" name="Int. J. Syst. Evol. Microbiol.">
        <title>The Global Catalogue of Microorganisms (GCM) 10K type strain sequencing project: providing services to taxonomists for standard genome sequencing and annotation.</title>
        <authorList>
            <consortium name="The Broad Institute Genomics Platform"/>
            <consortium name="The Broad Institute Genome Sequencing Center for Infectious Disease"/>
            <person name="Wu L."/>
            <person name="Ma J."/>
        </authorList>
    </citation>
    <scope>NUCLEOTIDE SEQUENCE [LARGE SCALE GENOMIC DNA]</scope>
    <source>
        <strain evidence="3">JCM 17555</strain>
    </source>
</reference>
<comment type="caution">
    <text evidence="2">The sequence shown here is derived from an EMBL/GenBank/DDBJ whole genome shotgun (WGS) entry which is preliminary data.</text>
</comment>
<dbReference type="PANTHER" id="PTHR47829">
    <property type="entry name" value="HYDROLASE, PUTATIVE (AFU_ORTHOLOGUE AFUA_1G12880)-RELATED"/>
    <property type="match status" value="1"/>
</dbReference>
<dbReference type="CDD" id="cd05154">
    <property type="entry name" value="ACAD10_11_N-like"/>
    <property type="match status" value="1"/>
</dbReference>
<proteinExistence type="predicted"/>
<dbReference type="InterPro" id="IPR052898">
    <property type="entry name" value="ACAD10-like"/>
</dbReference>
<feature type="domain" description="Protein kinase" evidence="1">
    <location>
        <begin position="35"/>
        <end position="368"/>
    </location>
</feature>
<dbReference type="Proteomes" id="UP001501337">
    <property type="component" value="Unassembled WGS sequence"/>
</dbReference>
<dbReference type="SUPFAM" id="SSF56112">
    <property type="entry name" value="Protein kinase-like (PK-like)"/>
    <property type="match status" value="1"/>
</dbReference>
<dbReference type="Pfam" id="PF01636">
    <property type="entry name" value="APH"/>
    <property type="match status" value="1"/>
</dbReference>
<sequence>MSLKDQSIEIREGEQFDNAAVERYLRANIGDLPPHMSVRQFPGGASNLTYLLSFTDSANDAPGRQSKQFVLRRPPTGKKAKSAHDMKREYTVMSALNGQYRLVPKMYLFCDDESLIGGEFYVMEKLEGIILRNELPTELSTGEQKLSPDDLRQLCMNMIDGLVDLHKFKWQDTALASLKKDGDYVERQISGWNDRFVKARTPDVPECDKVMKWLDDNKPQQVASCLIHNDYRFDNIVLDEKNPMQINGVLDWEMATIGDPLMDLGNSLAYWVQADDPQQFHMMRRQPSHAPGMMTRDELVEYYLKQSGHSVDNFTFYRVYGLFRLAVIIQQIYYRFYHGQTKDKRFAGFGFVVKFIDDYLQKQISELG</sequence>
<keyword evidence="3" id="KW-1185">Reference proteome</keyword>
<dbReference type="InterPro" id="IPR011009">
    <property type="entry name" value="Kinase-like_dom_sf"/>
</dbReference>
<gene>
    <name evidence="2" type="ORF">GCM10022278_19430</name>
</gene>
<dbReference type="Gene3D" id="3.30.200.20">
    <property type="entry name" value="Phosphorylase Kinase, domain 1"/>
    <property type="match status" value="1"/>
</dbReference>
<name>A0ABP7P8N8_9GAMM</name>